<evidence type="ECO:0000256" key="2">
    <source>
        <dbReference type="SAM" id="SignalP"/>
    </source>
</evidence>
<evidence type="ECO:0000256" key="1">
    <source>
        <dbReference type="ARBA" id="ARBA00022801"/>
    </source>
</evidence>
<dbReference type="GO" id="GO:0042781">
    <property type="term" value="F:3'-tRNA processing endoribonuclease activity"/>
    <property type="evidence" value="ECO:0007669"/>
    <property type="project" value="UniProtKB-EC"/>
</dbReference>
<keyword evidence="2" id="KW-0732">Signal</keyword>
<keyword evidence="1 4" id="KW-0378">Hydrolase</keyword>
<name>A0A1X7A873_9RHOB</name>
<gene>
    <name evidence="4" type="primary">rnz</name>
    <name evidence="4" type="ORF">ROJ8625_03712</name>
</gene>
<dbReference type="EC" id="3.1.26.11" evidence="4"/>
<feature type="domain" description="Metallo-beta-lactamase" evidence="3">
    <location>
        <begin position="43"/>
        <end position="243"/>
    </location>
</feature>
<proteinExistence type="predicted"/>
<evidence type="ECO:0000259" key="3">
    <source>
        <dbReference type="SMART" id="SM00849"/>
    </source>
</evidence>
<dbReference type="InterPro" id="IPR044094">
    <property type="entry name" value="AtsA-like_MBL-fold"/>
</dbReference>
<organism evidence="4 5">
    <name type="scientific">Roseivivax jejudonensis</name>
    <dbReference type="NCBI Taxonomy" id="1529041"/>
    <lineage>
        <taxon>Bacteria</taxon>
        <taxon>Pseudomonadati</taxon>
        <taxon>Pseudomonadota</taxon>
        <taxon>Alphaproteobacteria</taxon>
        <taxon>Rhodobacterales</taxon>
        <taxon>Roseobacteraceae</taxon>
        <taxon>Roseivivax</taxon>
    </lineage>
</organism>
<dbReference type="EMBL" id="FWFK01000008">
    <property type="protein sequence ID" value="SLN71305.1"/>
    <property type="molecule type" value="Genomic_DNA"/>
</dbReference>
<dbReference type="RefSeq" id="WP_159456806.1">
    <property type="nucleotide sequence ID" value="NZ_FWFK01000008.1"/>
</dbReference>
<dbReference type="CDD" id="cd07719">
    <property type="entry name" value="arylsulfatase_AtsA-like_MBL-fold"/>
    <property type="match status" value="1"/>
</dbReference>
<feature type="chain" id="PRO_5013208239" evidence="2">
    <location>
        <begin position="24"/>
        <end position="312"/>
    </location>
</feature>
<feature type="signal peptide" evidence="2">
    <location>
        <begin position="1"/>
        <end position="23"/>
    </location>
</feature>
<dbReference type="SMART" id="SM00849">
    <property type="entry name" value="Lactamase_B"/>
    <property type="match status" value="1"/>
</dbReference>
<keyword evidence="5" id="KW-1185">Reference proteome</keyword>
<accession>A0A1X7A873</accession>
<dbReference type="InterPro" id="IPR001279">
    <property type="entry name" value="Metallo-B-lactamas"/>
</dbReference>
<evidence type="ECO:0000313" key="5">
    <source>
        <dbReference type="Proteomes" id="UP000193570"/>
    </source>
</evidence>
<dbReference type="InterPro" id="IPR036866">
    <property type="entry name" value="RibonucZ/Hydroxyglut_hydro"/>
</dbReference>
<dbReference type="SUPFAM" id="SSF56281">
    <property type="entry name" value="Metallo-hydrolase/oxidoreductase"/>
    <property type="match status" value="1"/>
</dbReference>
<sequence length="312" mass="32663">MKQARGWILASVFLAAGSLPSWAEGIAVTLLGTGTPVPSLDAFGPATLVEAAGQTLLFDAGRGVAMQLSHAGVRIGGIDAVFLTHHHSDHVTGLDDVLLTGWLPFPPGRRIGPLPLVGPPGVGELAEGFAIAFARDRAIREASLGLDPAGMTLEPRPFTQDGVVWEKGGLTVTAFEVPHGEHIKPAYGFRIDYADNTVVLSGDTAFSETVIEQATGADLLVHEVFAANAEVSASPAGKAIASHHTSPEEAGEVFTQARPALAVFTHVALLPPAPPTRDEVLARTRAVYNGRVEMGQDGMRIVASEDGIRIVN</sequence>
<dbReference type="OrthoDB" id="9803916at2"/>
<dbReference type="Pfam" id="PF12706">
    <property type="entry name" value="Lactamase_B_2"/>
    <property type="match status" value="1"/>
</dbReference>
<dbReference type="PANTHER" id="PTHR46018:SF2">
    <property type="entry name" value="ZINC PHOSPHODIESTERASE ELAC PROTEIN 1"/>
    <property type="match status" value="1"/>
</dbReference>
<dbReference type="AlphaFoldDB" id="A0A1X7A873"/>
<dbReference type="PANTHER" id="PTHR46018">
    <property type="entry name" value="ZINC PHOSPHODIESTERASE ELAC PROTEIN 1"/>
    <property type="match status" value="1"/>
</dbReference>
<dbReference type="Gene3D" id="3.60.15.10">
    <property type="entry name" value="Ribonuclease Z/Hydroxyacylglutathione hydrolase-like"/>
    <property type="match status" value="1"/>
</dbReference>
<evidence type="ECO:0000313" key="4">
    <source>
        <dbReference type="EMBL" id="SLN71305.1"/>
    </source>
</evidence>
<reference evidence="4 5" key="1">
    <citation type="submission" date="2017-03" db="EMBL/GenBank/DDBJ databases">
        <authorList>
            <person name="Afonso C.L."/>
            <person name="Miller P.J."/>
            <person name="Scott M.A."/>
            <person name="Spackman E."/>
            <person name="Goraichik I."/>
            <person name="Dimitrov K.M."/>
            <person name="Suarez D.L."/>
            <person name="Swayne D.E."/>
        </authorList>
    </citation>
    <scope>NUCLEOTIDE SEQUENCE [LARGE SCALE GENOMIC DNA]</scope>
    <source>
        <strain evidence="4 5">CECT 8625</strain>
    </source>
</reference>
<dbReference type="Proteomes" id="UP000193570">
    <property type="component" value="Unassembled WGS sequence"/>
</dbReference>
<protein>
    <submittedName>
        <fullName evidence="4">Ribonuclease Z</fullName>
        <ecNumber evidence="4">3.1.26.11</ecNumber>
    </submittedName>
</protein>